<dbReference type="Pfam" id="PF01124">
    <property type="entry name" value="MAPEG"/>
    <property type="match status" value="1"/>
</dbReference>
<sequence>MTLQTILLPLFVQVGLTFLLGFWMATERRGVFRRGQLHWRDIALKQTPWPGRAQQVSQAFQNQFEAPILFYVLVVLALATKKADFAFVVMEWLFVASRIAQAFVHTTSNHVPTRGQLYMFGVIVLFLMWAIFAIRILFPSAFGVL</sequence>
<evidence type="ECO:0000256" key="5">
    <source>
        <dbReference type="SAM" id="Phobius"/>
    </source>
</evidence>
<dbReference type="InterPro" id="IPR023352">
    <property type="entry name" value="MAPEG-like_dom_sf"/>
</dbReference>
<reference evidence="6 7" key="1">
    <citation type="submission" date="2023-10" db="EMBL/GenBank/DDBJ databases">
        <title>Novel methanotroph of the genus Methylocapsa from a subarctic wetland.</title>
        <authorList>
            <person name="Belova S.E."/>
            <person name="Oshkin I.Y."/>
            <person name="Miroshnikov K."/>
            <person name="Dedysh S.N."/>
        </authorList>
    </citation>
    <scope>NUCLEOTIDE SEQUENCE [LARGE SCALE GENOMIC DNA]</scope>
    <source>
        <strain evidence="6 7">RX1</strain>
    </source>
</reference>
<evidence type="ECO:0000313" key="7">
    <source>
        <dbReference type="Proteomes" id="UP001626536"/>
    </source>
</evidence>
<keyword evidence="4 5" id="KW-0472">Membrane</keyword>
<dbReference type="EMBL" id="CP136862">
    <property type="protein sequence ID" value="WOJ90499.1"/>
    <property type="molecule type" value="Genomic_DNA"/>
</dbReference>
<gene>
    <name evidence="6" type="ORF">RZS28_04165</name>
</gene>
<keyword evidence="3 5" id="KW-1133">Transmembrane helix</keyword>
<evidence type="ECO:0000256" key="4">
    <source>
        <dbReference type="ARBA" id="ARBA00023136"/>
    </source>
</evidence>
<evidence type="ECO:0000256" key="1">
    <source>
        <dbReference type="ARBA" id="ARBA00004370"/>
    </source>
</evidence>
<evidence type="ECO:0000256" key="3">
    <source>
        <dbReference type="ARBA" id="ARBA00022989"/>
    </source>
</evidence>
<dbReference type="Gene3D" id="1.20.120.550">
    <property type="entry name" value="Membrane associated eicosanoid/glutathione metabolism-like domain"/>
    <property type="match status" value="1"/>
</dbReference>
<dbReference type="RefSeq" id="WP_407340000.1">
    <property type="nucleotide sequence ID" value="NZ_CP136862.1"/>
</dbReference>
<evidence type="ECO:0000313" key="6">
    <source>
        <dbReference type="EMBL" id="WOJ90499.1"/>
    </source>
</evidence>
<evidence type="ECO:0000256" key="2">
    <source>
        <dbReference type="ARBA" id="ARBA00022692"/>
    </source>
</evidence>
<feature type="transmembrane region" description="Helical" evidence="5">
    <location>
        <begin position="117"/>
        <end position="138"/>
    </location>
</feature>
<organism evidence="6 7">
    <name type="scientific">Methylocapsa polymorpha</name>
    <dbReference type="NCBI Taxonomy" id="3080828"/>
    <lineage>
        <taxon>Bacteria</taxon>
        <taxon>Pseudomonadati</taxon>
        <taxon>Pseudomonadota</taxon>
        <taxon>Alphaproteobacteria</taxon>
        <taxon>Hyphomicrobiales</taxon>
        <taxon>Beijerinckiaceae</taxon>
        <taxon>Methylocapsa</taxon>
    </lineage>
</organism>
<keyword evidence="2 5" id="KW-0812">Transmembrane</keyword>
<dbReference type="SUPFAM" id="SSF161084">
    <property type="entry name" value="MAPEG domain-like"/>
    <property type="match status" value="1"/>
</dbReference>
<accession>A0ABZ0HVQ8</accession>
<feature type="transmembrane region" description="Helical" evidence="5">
    <location>
        <begin position="6"/>
        <end position="25"/>
    </location>
</feature>
<proteinExistence type="predicted"/>
<comment type="subcellular location">
    <subcellularLocation>
        <location evidence="1">Membrane</location>
    </subcellularLocation>
</comment>
<dbReference type="Proteomes" id="UP001626536">
    <property type="component" value="Chromosome"/>
</dbReference>
<keyword evidence="7" id="KW-1185">Reference proteome</keyword>
<name>A0ABZ0HVQ8_9HYPH</name>
<protein>
    <submittedName>
        <fullName evidence="6">MAPEG family protein</fullName>
    </submittedName>
</protein>
<dbReference type="InterPro" id="IPR001129">
    <property type="entry name" value="Membr-assoc_MAPEG"/>
</dbReference>